<sequence length="223" mass="24654">MKGHAFAGASVLVMSLMLLPATAFLGLGVKPTGTAEGVKQAQKVEGLKTELKQICASTPNGVGASKQAKQTINSIAQELNKLNKIKTPAKSKILRGKWRLLYSDVPGPSSGKIGPVQADVFQDLDLENMRVKNILELGPDWALRGALEADAKILDNQTWQISFDYVYNNFLGTEVQRKQFDPNMENRIWNMTYLDSNFRILYGNREGAADSEEGFIFVMERAD</sequence>
<evidence type="ECO:0000256" key="1">
    <source>
        <dbReference type="ARBA" id="ARBA00004474"/>
    </source>
</evidence>
<dbReference type="InterPro" id="IPR006843">
    <property type="entry name" value="PAP/fibrillin_dom"/>
</dbReference>
<accession>A0A7S2XYV4</accession>
<dbReference type="InterPro" id="IPR039633">
    <property type="entry name" value="PAP"/>
</dbReference>
<gene>
    <name evidence="5" type="ORF">FJAP1339_LOCUS8982</name>
</gene>
<reference evidence="5" key="1">
    <citation type="submission" date="2021-01" db="EMBL/GenBank/DDBJ databases">
        <authorList>
            <person name="Corre E."/>
            <person name="Pelletier E."/>
            <person name="Niang G."/>
            <person name="Scheremetjew M."/>
            <person name="Finn R."/>
            <person name="Kale V."/>
            <person name="Holt S."/>
            <person name="Cochrane G."/>
            <person name="Meng A."/>
            <person name="Brown T."/>
            <person name="Cohen L."/>
        </authorList>
    </citation>
    <scope>NUCLEOTIDE SEQUENCE</scope>
    <source>
        <strain evidence="5">CCMP1661</strain>
    </source>
</reference>
<dbReference type="AlphaFoldDB" id="A0A7S2XYV4"/>
<dbReference type="GO" id="GO:0009536">
    <property type="term" value="C:plastid"/>
    <property type="evidence" value="ECO:0007669"/>
    <property type="project" value="UniProtKB-SubCell"/>
</dbReference>
<comment type="subcellular location">
    <subcellularLocation>
        <location evidence="1">Plastid</location>
    </subcellularLocation>
</comment>
<dbReference type="PANTHER" id="PTHR31906">
    <property type="entry name" value="PLASTID-LIPID-ASSOCIATED PROTEIN 4, CHLOROPLASTIC-RELATED"/>
    <property type="match status" value="1"/>
</dbReference>
<organism evidence="5">
    <name type="scientific">Fibrocapsa japonica</name>
    <dbReference type="NCBI Taxonomy" id="94617"/>
    <lineage>
        <taxon>Eukaryota</taxon>
        <taxon>Sar</taxon>
        <taxon>Stramenopiles</taxon>
        <taxon>Ochrophyta</taxon>
        <taxon>Raphidophyceae</taxon>
        <taxon>Chattonellales</taxon>
        <taxon>Chattonellaceae</taxon>
        <taxon>Fibrocapsa</taxon>
    </lineage>
</organism>
<protein>
    <recommendedName>
        <fullName evidence="4">Plastid lipid-associated protein/fibrillin conserved domain-containing protein</fullName>
    </recommendedName>
</protein>
<feature type="chain" id="PRO_5031493562" description="Plastid lipid-associated protein/fibrillin conserved domain-containing protein" evidence="3">
    <location>
        <begin position="24"/>
        <end position="223"/>
    </location>
</feature>
<keyword evidence="3" id="KW-0732">Signal</keyword>
<dbReference type="EMBL" id="HBHR01017882">
    <property type="protein sequence ID" value="CAD9869196.1"/>
    <property type="molecule type" value="Transcribed_RNA"/>
</dbReference>
<evidence type="ECO:0000256" key="2">
    <source>
        <dbReference type="ARBA" id="ARBA00022640"/>
    </source>
</evidence>
<name>A0A7S2XYV4_9STRA</name>
<keyword evidence="2" id="KW-0934">Plastid</keyword>
<evidence type="ECO:0000259" key="4">
    <source>
        <dbReference type="Pfam" id="PF04755"/>
    </source>
</evidence>
<evidence type="ECO:0000313" key="5">
    <source>
        <dbReference type="EMBL" id="CAD9869196.1"/>
    </source>
</evidence>
<proteinExistence type="predicted"/>
<feature type="signal peptide" evidence="3">
    <location>
        <begin position="1"/>
        <end position="23"/>
    </location>
</feature>
<evidence type="ECO:0000256" key="3">
    <source>
        <dbReference type="SAM" id="SignalP"/>
    </source>
</evidence>
<feature type="domain" description="Plastid lipid-associated protein/fibrillin conserved" evidence="4">
    <location>
        <begin position="46"/>
        <end position="203"/>
    </location>
</feature>
<dbReference type="Pfam" id="PF04755">
    <property type="entry name" value="PAP_fibrillin"/>
    <property type="match status" value="1"/>
</dbReference>